<dbReference type="CDD" id="cd03404">
    <property type="entry name" value="SPFH_HflK"/>
    <property type="match status" value="1"/>
</dbReference>
<comment type="similarity">
    <text evidence="2">Belongs to the band 7/mec-2 family. HflK subfamily.</text>
</comment>
<evidence type="ECO:0000313" key="9">
    <source>
        <dbReference type="EMBL" id="ECQ2398761.1"/>
    </source>
</evidence>
<dbReference type="InterPro" id="IPR001107">
    <property type="entry name" value="Band_7"/>
</dbReference>
<feature type="transmembrane region" description="Helical" evidence="3">
    <location>
        <begin position="218"/>
        <end position="241"/>
    </location>
</feature>
<keyword evidence="5" id="KW-0378">Hydrolase</keyword>
<keyword evidence="3" id="KW-0812">Transmembrane</keyword>
<dbReference type="Pfam" id="PF01145">
    <property type="entry name" value="Band_7"/>
    <property type="match status" value="1"/>
</dbReference>
<dbReference type="InterPro" id="IPR010201">
    <property type="entry name" value="HflK"/>
</dbReference>
<feature type="transmembrane region" description="Helical" evidence="3">
    <location>
        <begin position="51"/>
        <end position="73"/>
    </location>
</feature>
<dbReference type="RefSeq" id="WP_048957676.1">
    <property type="nucleotide sequence ID" value="NZ_JYPQ01000015.1"/>
</dbReference>
<dbReference type="PANTHER" id="PTHR43327">
    <property type="entry name" value="STOMATIN-LIKE PROTEIN 2, MITOCHONDRIAL"/>
    <property type="match status" value="1"/>
</dbReference>
<dbReference type="SUPFAM" id="SSF117892">
    <property type="entry name" value="Band 7/SPFH domain"/>
    <property type="match status" value="1"/>
</dbReference>
<dbReference type="EMBL" id="AACTXT010000006">
    <property type="protein sequence ID" value="EAM1282944.1"/>
    <property type="molecule type" value="Genomic_DNA"/>
</dbReference>
<dbReference type="GO" id="GO:0016020">
    <property type="term" value="C:membrane"/>
    <property type="evidence" value="ECO:0007669"/>
    <property type="project" value="UniProtKB-SubCell"/>
</dbReference>
<keyword evidence="5" id="KW-0645">Protease</keyword>
<feature type="transmembrane region" description="Helical" evidence="3">
    <location>
        <begin position="184"/>
        <end position="212"/>
    </location>
</feature>
<gene>
    <name evidence="8" type="ORF">C0O14_13855</name>
    <name evidence="7" type="ORF">D3452_22085</name>
    <name evidence="6" type="ORF">D3R27_05430</name>
    <name evidence="5" type="ORF">EAB33_05010</name>
    <name evidence="9" type="ORF">FZ253_19300</name>
</gene>
<dbReference type="EMBL" id="AAGDJL010000003">
    <property type="protein sequence ID" value="EBM6791858.1"/>
    <property type="molecule type" value="Genomic_DNA"/>
</dbReference>
<evidence type="ECO:0000256" key="1">
    <source>
        <dbReference type="ARBA" id="ARBA00004167"/>
    </source>
</evidence>
<sequence length="625" mass="69900">MVTNHTDAKGRPKNQLRSRLLYCGVIVCLLLSASGLLLLKSSEQSYSEAWLYFLRPLTAALAITLAVIVNLWFCAPSQNEQTSSDNIVKKSFKDSLRRFTQHPLLWLWIRHAILIIVTACCAAIALYLTEANLKITPDNRIVLSHVIPAGSALLAVTFALLVCERMLSFRPVRYWQLQNVSVGLLRVLLSIFLLVTVALAMYGYILILSVWMLKIASILVALVAIEICIRTLIALAIIPALNKPSPFLTRSLLADQFHWPFRPLQQMRRKIFQHFGVDVSKVQAFQLIGKIFVPVMTGVIVIGWLVSGLNQVPLDSRGVYERFGHPVAVLKPGLHVGLPWPFGKVVPVDYGAVHELKLSDSEAAKETLPSKIVDPIEGPAPQESWRLWDNSHSTDQAQLIASGIDGKQSFQIVNMDIRLMWRVGMQDTDAMKSLYQTEDIPTLLQRVARQVLAQYFAHQQLDDLLNEQRAAMSVELNRSIQQRLDRLDIGVELLYTRVESIHPPAGVANAYHAVQAAQIAANAGIMREKGYAATVTNDAQRKATVAINQAEASANELHSKANRSQLLYTAEFDAWKINPEAYINERRYQTYSKALSKTPLLIIDSQASGTNEPMLDLRQFSQPSR</sequence>
<dbReference type="EMBL" id="AAGDMI010000045">
    <property type="protein sequence ID" value="EBM7149994.1"/>
    <property type="molecule type" value="Genomic_DNA"/>
</dbReference>
<dbReference type="EMBL" id="AAKAEB010000048">
    <property type="protein sequence ID" value="ECQ2398761.1"/>
    <property type="molecule type" value="Genomic_DNA"/>
</dbReference>
<evidence type="ECO:0000313" key="6">
    <source>
        <dbReference type="EMBL" id="EBM6791858.1"/>
    </source>
</evidence>
<keyword evidence="3" id="KW-1133">Transmembrane helix</keyword>
<dbReference type="Gene3D" id="3.30.479.30">
    <property type="entry name" value="Band 7 domain"/>
    <property type="match status" value="1"/>
</dbReference>
<evidence type="ECO:0000313" key="7">
    <source>
        <dbReference type="EMBL" id="EBM7149994.1"/>
    </source>
</evidence>
<comment type="caution">
    <text evidence="5">The sequence shown here is derived from an EMBL/GenBank/DDBJ whole genome shotgun (WGS) entry which is preliminary data.</text>
</comment>
<feature type="domain" description="Band 7" evidence="4">
    <location>
        <begin position="307"/>
        <end position="515"/>
    </location>
</feature>
<dbReference type="EMBL" id="AAHCHO010000006">
    <property type="protein sequence ID" value="EBU5349994.1"/>
    <property type="molecule type" value="Genomic_DNA"/>
</dbReference>
<evidence type="ECO:0000256" key="2">
    <source>
        <dbReference type="ARBA" id="ARBA00006971"/>
    </source>
</evidence>
<dbReference type="SMART" id="SM00244">
    <property type="entry name" value="PHB"/>
    <property type="match status" value="1"/>
</dbReference>
<keyword evidence="3" id="KW-0472">Membrane</keyword>
<protein>
    <submittedName>
        <fullName evidence="5">Protease modulator HflK</fullName>
    </submittedName>
</protein>
<feature type="transmembrane region" description="Helical" evidence="3">
    <location>
        <begin position="141"/>
        <end position="163"/>
    </location>
</feature>
<name>A0A5T2E7I7_SALER</name>
<evidence type="ECO:0000313" key="5">
    <source>
        <dbReference type="EMBL" id="EAM1282944.1"/>
    </source>
</evidence>
<dbReference type="InterPro" id="IPR036013">
    <property type="entry name" value="Band_7/SPFH_dom_sf"/>
</dbReference>
<accession>A0A5T2E7I7</accession>
<feature type="transmembrane region" description="Helical" evidence="3">
    <location>
        <begin position="20"/>
        <end position="39"/>
    </location>
</feature>
<feature type="transmembrane region" description="Helical" evidence="3">
    <location>
        <begin position="105"/>
        <end position="129"/>
    </location>
</feature>
<dbReference type="GO" id="GO:0006508">
    <property type="term" value="P:proteolysis"/>
    <property type="evidence" value="ECO:0007669"/>
    <property type="project" value="UniProtKB-KW"/>
</dbReference>
<dbReference type="PANTHER" id="PTHR43327:SF10">
    <property type="entry name" value="STOMATIN-LIKE PROTEIN 2, MITOCHONDRIAL"/>
    <property type="match status" value="1"/>
</dbReference>
<evidence type="ECO:0000313" key="8">
    <source>
        <dbReference type="EMBL" id="EBU5349994.1"/>
    </source>
</evidence>
<dbReference type="InterPro" id="IPR050710">
    <property type="entry name" value="Band7/mec-2_domain"/>
</dbReference>
<organism evidence="5">
    <name type="scientific">Salmonella enterica</name>
    <name type="common">Salmonella choleraesuis</name>
    <dbReference type="NCBI Taxonomy" id="28901"/>
    <lineage>
        <taxon>Bacteria</taxon>
        <taxon>Pseudomonadati</taxon>
        <taxon>Pseudomonadota</taxon>
        <taxon>Gammaproteobacteria</taxon>
        <taxon>Enterobacterales</taxon>
        <taxon>Enterobacteriaceae</taxon>
        <taxon>Salmonella</taxon>
    </lineage>
</organism>
<proteinExistence type="inferred from homology"/>
<comment type="subcellular location">
    <subcellularLocation>
        <location evidence="1">Membrane</location>
        <topology evidence="1">Single-pass membrane protein</topology>
    </subcellularLocation>
</comment>
<feature type="transmembrane region" description="Helical" evidence="3">
    <location>
        <begin position="287"/>
        <end position="306"/>
    </location>
</feature>
<reference evidence="5" key="1">
    <citation type="submission" date="2018-10" db="EMBL/GenBank/DDBJ databases">
        <authorList>
            <consortium name="PulseNet: The National Subtyping Network for Foodborne Disease Surveillance"/>
            <person name="Tarr C.L."/>
            <person name="Trees E."/>
            <person name="Katz L.S."/>
            <person name="Carleton-Romer H.A."/>
            <person name="Stroika S."/>
            <person name="Kucerova Z."/>
            <person name="Roache K.F."/>
            <person name="Sabol A.L."/>
            <person name="Besser J."/>
            <person name="Gerner-Smidt P."/>
        </authorList>
    </citation>
    <scope>NUCLEOTIDE SEQUENCE</scope>
    <source>
        <strain evidence="8">2009K1310</strain>
        <strain evidence="7">PNUSAS052936</strain>
        <strain evidence="6">PNUSAS053120</strain>
        <strain evidence="5">PNUSAS056972</strain>
        <strain evidence="9">PNUSAS094379</strain>
    </source>
</reference>
<evidence type="ECO:0000259" key="4">
    <source>
        <dbReference type="SMART" id="SM00244"/>
    </source>
</evidence>
<dbReference type="GO" id="GO:0008233">
    <property type="term" value="F:peptidase activity"/>
    <property type="evidence" value="ECO:0007669"/>
    <property type="project" value="UniProtKB-KW"/>
</dbReference>
<dbReference type="AlphaFoldDB" id="A0A5T2E7I7"/>
<evidence type="ECO:0000256" key="3">
    <source>
        <dbReference type="SAM" id="Phobius"/>
    </source>
</evidence>